<comment type="caution">
    <text evidence="1">The sequence shown here is derived from an EMBL/GenBank/DDBJ whole genome shotgun (WGS) entry which is preliminary data.</text>
</comment>
<proteinExistence type="predicted"/>
<keyword evidence="2" id="KW-1185">Reference proteome</keyword>
<dbReference type="Proteomes" id="UP000272117">
    <property type="component" value="Unassembled WGS sequence"/>
</dbReference>
<gene>
    <name evidence="1" type="ORF">EFB08_21010</name>
</gene>
<dbReference type="AlphaFoldDB" id="A0A3M9MAK5"/>
<accession>A0A3M9MAK5</accession>
<reference evidence="1 2" key="1">
    <citation type="submission" date="2018-11" db="EMBL/GenBank/DDBJ databases">
        <title>Rufibacter latericius sp. nov., isolated from water in Baiyang Lake.</title>
        <authorList>
            <person name="Yang Y."/>
        </authorList>
    </citation>
    <scope>NUCLEOTIDE SEQUENCE [LARGE SCALE GENOMIC DNA]</scope>
    <source>
        <strain evidence="1 2">R-22-1c-1</strain>
    </source>
</reference>
<sequence length="59" mass="6961">MAAIKQTIKNINTYMKRIASELGIEINVPTYLIRFAAFFLINHWLKAFQRRLTFQDSTL</sequence>
<protein>
    <submittedName>
        <fullName evidence="1">Uncharacterized protein</fullName>
    </submittedName>
</protein>
<name>A0A3M9MAK5_9BACT</name>
<evidence type="ECO:0000313" key="1">
    <source>
        <dbReference type="EMBL" id="RNI22581.1"/>
    </source>
</evidence>
<organism evidence="1 2">
    <name type="scientific">Rufibacter latericius</name>
    <dbReference type="NCBI Taxonomy" id="2487040"/>
    <lineage>
        <taxon>Bacteria</taxon>
        <taxon>Pseudomonadati</taxon>
        <taxon>Bacteroidota</taxon>
        <taxon>Cytophagia</taxon>
        <taxon>Cytophagales</taxon>
        <taxon>Hymenobacteraceae</taxon>
        <taxon>Rufibacter</taxon>
    </lineage>
</organism>
<dbReference type="EMBL" id="RJJD01000021">
    <property type="protein sequence ID" value="RNI22581.1"/>
    <property type="molecule type" value="Genomic_DNA"/>
</dbReference>
<evidence type="ECO:0000313" key="2">
    <source>
        <dbReference type="Proteomes" id="UP000272117"/>
    </source>
</evidence>